<dbReference type="InterPro" id="IPR001138">
    <property type="entry name" value="Zn2Cys6_DnaBD"/>
</dbReference>
<accession>A0AA38R908</accession>
<dbReference type="PROSITE" id="PS50048">
    <property type="entry name" value="ZN2_CY6_FUNGAL_2"/>
    <property type="match status" value="1"/>
</dbReference>
<dbReference type="AlphaFoldDB" id="A0AA38R908"/>
<dbReference type="Pfam" id="PF00172">
    <property type="entry name" value="Zn_clus"/>
    <property type="match status" value="1"/>
</dbReference>
<dbReference type="GO" id="GO:0003677">
    <property type="term" value="F:DNA binding"/>
    <property type="evidence" value="ECO:0007669"/>
    <property type="project" value="InterPro"/>
</dbReference>
<gene>
    <name evidence="6" type="ORF">NKR23_g12031</name>
</gene>
<dbReference type="InterPro" id="IPR050613">
    <property type="entry name" value="Sec_Metabolite_Reg"/>
</dbReference>
<evidence type="ECO:0000259" key="5">
    <source>
        <dbReference type="PROSITE" id="PS50048"/>
    </source>
</evidence>
<organism evidence="6 7">
    <name type="scientific">Pleurostoma richardsiae</name>
    <dbReference type="NCBI Taxonomy" id="41990"/>
    <lineage>
        <taxon>Eukaryota</taxon>
        <taxon>Fungi</taxon>
        <taxon>Dikarya</taxon>
        <taxon>Ascomycota</taxon>
        <taxon>Pezizomycotina</taxon>
        <taxon>Sordariomycetes</taxon>
        <taxon>Sordariomycetidae</taxon>
        <taxon>Calosphaeriales</taxon>
        <taxon>Pleurostomataceae</taxon>
        <taxon>Pleurostoma</taxon>
    </lineage>
</organism>
<dbReference type="SUPFAM" id="SSF57701">
    <property type="entry name" value="Zn2/Cys6 DNA-binding domain"/>
    <property type="match status" value="1"/>
</dbReference>
<reference evidence="6" key="1">
    <citation type="submission" date="2022-07" db="EMBL/GenBank/DDBJ databases">
        <title>Fungi with potential for degradation of polypropylene.</title>
        <authorList>
            <person name="Gostincar C."/>
        </authorList>
    </citation>
    <scope>NUCLEOTIDE SEQUENCE</scope>
    <source>
        <strain evidence="6">EXF-13308</strain>
    </source>
</reference>
<dbReference type="Gene3D" id="4.10.240.10">
    <property type="entry name" value="Zn(2)-C6 fungal-type DNA-binding domain"/>
    <property type="match status" value="1"/>
</dbReference>
<evidence type="ECO:0000313" key="7">
    <source>
        <dbReference type="Proteomes" id="UP001174694"/>
    </source>
</evidence>
<evidence type="ECO:0000256" key="4">
    <source>
        <dbReference type="SAM" id="MobiDB-lite"/>
    </source>
</evidence>
<dbReference type="SMART" id="SM00066">
    <property type="entry name" value="GAL4"/>
    <property type="match status" value="1"/>
</dbReference>
<evidence type="ECO:0000256" key="1">
    <source>
        <dbReference type="ARBA" id="ARBA00004123"/>
    </source>
</evidence>
<dbReference type="Pfam" id="PF04082">
    <property type="entry name" value="Fungal_trans"/>
    <property type="match status" value="1"/>
</dbReference>
<dbReference type="PANTHER" id="PTHR31001:SF40">
    <property type="entry name" value="ZN(II)2CYS6 TRANSCRIPTION FACTOR (EUROFUNG)"/>
    <property type="match status" value="1"/>
</dbReference>
<keyword evidence="7" id="KW-1185">Reference proteome</keyword>
<dbReference type="CDD" id="cd12148">
    <property type="entry name" value="fungal_TF_MHR"/>
    <property type="match status" value="1"/>
</dbReference>
<keyword evidence="2" id="KW-0479">Metal-binding</keyword>
<comment type="caution">
    <text evidence="6">The sequence shown here is derived from an EMBL/GenBank/DDBJ whole genome shotgun (WGS) entry which is preliminary data.</text>
</comment>
<evidence type="ECO:0000256" key="3">
    <source>
        <dbReference type="ARBA" id="ARBA00023242"/>
    </source>
</evidence>
<feature type="compositionally biased region" description="Low complexity" evidence="4">
    <location>
        <begin position="82"/>
        <end position="93"/>
    </location>
</feature>
<dbReference type="Proteomes" id="UP001174694">
    <property type="component" value="Unassembled WGS sequence"/>
</dbReference>
<feature type="domain" description="Zn(2)-C6 fungal-type" evidence="5">
    <location>
        <begin position="36"/>
        <end position="68"/>
    </location>
</feature>
<dbReference type="GO" id="GO:0006351">
    <property type="term" value="P:DNA-templated transcription"/>
    <property type="evidence" value="ECO:0007669"/>
    <property type="project" value="InterPro"/>
</dbReference>
<dbReference type="InterPro" id="IPR036864">
    <property type="entry name" value="Zn2-C6_fun-type_DNA-bd_sf"/>
</dbReference>
<feature type="compositionally biased region" description="Polar residues" evidence="4">
    <location>
        <begin position="711"/>
        <end position="722"/>
    </location>
</feature>
<proteinExistence type="predicted"/>
<dbReference type="GO" id="GO:0000981">
    <property type="term" value="F:DNA-binding transcription factor activity, RNA polymerase II-specific"/>
    <property type="evidence" value="ECO:0007669"/>
    <property type="project" value="InterPro"/>
</dbReference>
<dbReference type="GO" id="GO:0008270">
    <property type="term" value="F:zinc ion binding"/>
    <property type="evidence" value="ECO:0007669"/>
    <property type="project" value="InterPro"/>
</dbReference>
<dbReference type="SMART" id="SM00906">
    <property type="entry name" value="Fungal_trans"/>
    <property type="match status" value="1"/>
</dbReference>
<comment type="subcellular location">
    <subcellularLocation>
        <location evidence="1">Nucleus</location>
    </subcellularLocation>
</comment>
<dbReference type="PROSITE" id="PS00463">
    <property type="entry name" value="ZN2_CY6_FUNGAL_1"/>
    <property type="match status" value="1"/>
</dbReference>
<dbReference type="InterPro" id="IPR007219">
    <property type="entry name" value="XnlR_reg_dom"/>
</dbReference>
<dbReference type="EMBL" id="JANBVO010000079">
    <property type="protein sequence ID" value="KAJ9130756.1"/>
    <property type="molecule type" value="Genomic_DNA"/>
</dbReference>
<evidence type="ECO:0000256" key="2">
    <source>
        <dbReference type="ARBA" id="ARBA00022723"/>
    </source>
</evidence>
<feature type="region of interest" description="Disordered" evidence="4">
    <location>
        <begin position="69"/>
        <end position="100"/>
    </location>
</feature>
<sequence length="787" mass="87875">MFRTSHTAGGMIVDLQASPASHTVTSKYRRNGKLQSCEPCRRSKLRCDHTVPVCQRCIKRRRTDECVYHPHPLTQSPRHRSPAIPTPSASSATHDSPQAPVQSIEPVLTEWHVASVPTLPLQLHHDAAGPIHVHRAASAPPLEYARESGARVNPGFVGDTSYSSIFSEGLGNLELAGIDLEAPPAQAMTISNERIVRGCQTLFFLKDRHMVNRFVSRFYEINEDTGGMGGQLMIKEWLQKLWIQHGDVLVGQTCLSGHLPGHQDPQKIRRLSELIWRNTQKPLAFDGKTTAMEWLALGTGPNIRWEVIGLIAAEIGMCATCLDPSEPFFTEHKVTRHVLSRKMLEISQTCLSFCRECEMLDDMFIWLLLENACLHRAVKGDRSYGAYRATGEVNDAVISMGLHQGSKPSCKVPFFLAELRNKAFLAAYIMEVGLATFLGRPPRLSHRYSSLELPKDLSESQLFLEGPELEAAIAELDENGYSKVGKVHRMTWMRSCAGYAPRREDILDLALGNYTSEEILQRADMIHAKMNEHWATLPPFIAKARYEDVDFAKMPPLEMLLRSAVRQGARANELLLQRVLIRKTGASPEKLISTAREIFRDILQITQRHDITSMFHVDFTSLLVAHGLRSGAIIAVELLKQELLPVYPERPLLPKSQTIQDLSVFAARLGAVDPTDGSFSMCEQGRKVITRILDKILTPTPAGQHHPACCRQSQPPQEQSHGARQMDIDDPTSGAAMDTNFAAQDVSAAVLGDFGVPLQAPLTLGHDYDFMQWLDSVDWQQADTWNY</sequence>
<keyword evidence="3" id="KW-0539">Nucleus</keyword>
<feature type="region of interest" description="Disordered" evidence="4">
    <location>
        <begin position="700"/>
        <end position="736"/>
    </location>
</feature>
<evidence type="ECO:0000313" key="6">
    <source>
        <dbReference type="EMBL" id="KAJ9130756.1"/>
    </source>
</evidence>
<name>A0AA38R908_9PEZI</name>
<dbReference type="PANTHER" id="PTHR31001">
    <property type="entry name" value="UNCHARACTERIZED TRANSCRIPTIONAL REGULATORY PROTEIN"/>
    <property type="match status" value="1"/>
</dbReference>
<dbReference type="GO" id="GO:0005634">
    <property type="term" value="C:nucleus"/>
    <property type="evidence" value="ECO:0007669"/>
    <property type="project" value="UniProtKB-SubCell"/>
</dbReference>
<protein>
    <submittedName>
        <fullName evidence="6">C6 transcription</fullName>
    </submittedName>
</protein>
<dbReference type="CDD" id="cd00067">
    <property type="entry name" value="GAL4"/>
    <property type="match status" value="1"/>
</dbReference>